<name>A0A075FUP3_9EURY</name>
<evidence type="ECO:0000313" key="1">
    <source>
        <dbReference type="EMBL" id="AIE93367.1"/>
    </source>
</evidence>
<accession>A0A075FUP3</accession>
<proteinExistence type="predicted"/>
<sequence>MNRMATLDALALRDDIISAMIGHDDKVALNQSRYADHIQELAEMEQAEHQALVDPFDRSVALVLQMFNSNDLDPWDINLETFIELFNERMKDAENIDLPTCGRLIRMAWQVLHGQASSLLDRAERADQWEEDDWDYMPGWQTEYGDDEFAFTTSILSGEASDSLPELFDGRIKRDAGRPVTLAELLGCLAEAHEEAEERQIREASRVKHAAQVKNAIANVTGRLHQENQEEEMRTTWQAIRELSPKGEPVTVQKVAELLKSQGIALGFEMEDAQTEGDIVGFVSALFLTHRGYTDIWQVEYPNGDIFLQDKWPNLADFEEVSQKLAPEVAA</sequence>
<protein>
    <submittedName>
        <fullName evidence="1">Segregation and condensation protein A</fullName>
    </submittedName>
</protein>
<dbReference type="EMBL" id="KF900392">
    <property type="protein sequence ID" value="AIE93367.1"/>
    <property type="molecule type" value="Genomic_DNA"/>
</dbReference>
<organism evidence="1">
    <name type="scientific">uncultured marine group II/III euryarchaeote AD1000_34_D01</name>
    <dbReference type="NCBI Taxonomy" id="1457757"/>
    <lineage>
        <taxon>Archaea</taxon>
        <taxon>Methanobacteriati</taxon>
        <taxon>Methanobacteriota</taxon>
        <taxon>environmental samples</taxon>
    </lineage>
</organism>
<dbReference type="AlphaFoldDB" id="A0A075FUP3"/>
<reference evidence="1" key="1">
    <citation type="journal article" date="2014" name="Genome Biol. Evol.">
        <title>Pangenome evidence for extensive interdomain horizontal transfer affecting lineage core and shell genes in uncultured planktonic thaumarchaeota and euryarchaeota.</title>
        <authorList>
            <person name="Deschamps P."/>
            <person name="Zivanovic Y."/>
            <person name="Moreira D."/>
            <person name="Rodriguez-Valera F."/>
            <person name="Lopez-Garcia P."/>
        </authorList>
    </citation>
    <scope>NUCLEOTIDE SEQUENCE</scope>
</reference>